<dbReference type="InterPro" id="IPR001507">
    <property type="entry name" value="ZP_dom"/>
</dbReference>
<comment type="caution">
    <text evidence="2">The sequence shown here is derived from an EMBL/GenBank/DDBJ whole genome shotgun (WGS) entry which is preliminary data.</text>
</comment>
<gene>
    <name evidence="2" type="ORF">HPB48_005731</name>
</gene>
<name>A0A9J6FBY7_HAELO</name>
<protein>
    <recommendedName>
        <fullName evidence="1">ZP domain-containing protein</fullName>
    </recommendedName>
</protein>
<evidence type="ECO:0000313" key="2">
    <source>
        <dbReference type="EMBL" id="KAH9360279.1"/>
    </source>
</evidence>
<dbReference type="PROSITE" id="PS51034">
    <property type="entry name" value="ZP_2"/>
    <property type="match status" value="1"/>
</dbReference>
<reference evidence="2 3" key="1">
    <citation type="journal article" date="2020" name="Cell">
        <title>Large-Scale Comparative Analyses of Tick Genomes Elucidate Their Genetic Diversity and Vector Capacities.</title>
        <authorList>
            <consortium name="Tick Genome and Microbiome Consortium (TIGMIC)"/>
            <person name="Jia N."/>
            <person name="Wang J."/>
            <person name="Shi W."/>
            <person name="Du L."/>
            <person name="Sun Y."/>
            <person name="Zhan W."/>
            <person name="Jiang J.F."/>
            <person name="Wang Q."/>
            <person name="Zhang B."/>
            <person name="Ji P."/>
            <person name="Bell-Sakyi L."/>
            <person name="Cui X.M."/>
            <person name="Yuan T.T."/>
            <person name="Jiang B.G."/>
            <person name="Yang W.F."/>
            <person name="Lam T.T."/>
            <person name="Chang Q.C."/>
            <person name="Ding S.J."/>
            <person name="Wang X.J."/>
            <person name="Zhu J.G."/>
            <person name="Ruan X.D."/>
            <person name="Zhao L."/>
            <person name="Wei J.T."/>
            <person name="Ye R.Z."/>
            <person name="Que T.C."/>
            <person name="Du C.H."/>
            <person name="Zhou Y.H."/>
            <person name="Cheng J.X."/>
            <person name="Dai P.F."/>
            <person name="Guo W.B."/>
            <person name="Han X.H."/>
            <person name="Huang E.J."/>
            <person name="Li L.F."/>
            <person name="Wei W."/>
            <person name="Gao Y.C."/>
            <person name="Liu J.Z."/>
            <person name="Shao H.Z."/>
            <person name="Wang X."/>
            <person name="Wang C.C."/>
            <person name="Yang T.C."/>
            <person name="Huo Q.B."/>
            <person name="Li W."/>
            <person name="Chen H.Y."/>
            <person name="Chen S.E."/>
            <person name="Zhou L.G."/>
            <person name="Ni X.B."/>
            <person name="Tian J.H."/>
            <person name="Sheng Y."/>
            <person name="Liu T."/>
            <person name="Pan Y.S."/>
            <person name="Xia L.Y."/>
            <person name="Li J."/>
            <person name="Zhao F."/>
            <person name="Cao W.C."/>
        </authorList>
    </citation>
    <scope>NUCLEOTIDE SEQUENCE [LARGE SCALE GENOMIC DNA]</scope>
    <source>
        <strain evidence="2">HaeL-2018</strain>
    </source>
</reference>
<proteinExistence type="predicted"/>
<dbReference type="VEuPathDB" id="VectorBase:HLOH_046410"/>
<dbReference type="EMBL" id="JABSTR010000001">
    <property type="protein sequence ID" value="KAH9360279.1"/>
    <property type="molecule type" value="Genomic_DNA"/>
</dbReference>
<organism evidence="2 3">
    <name type="scientific">Haemaphysalis longicornis</name>
    <name type="common">Bush tick</name>
    <dbReference type="NCBI Taxonomy" id="44386"/>
    <lineage>
        <taxon>Eukaryota</taxon>
        <taxon>Metazoa</taxon>
        <taxon>Ecdysozoa</taxon>
        <taxon>Arthropoda</taxon>
        <taxon>Chelicerata</taxon>
        <taxon>Arachnida</taxon>
        <taxon>Acari</taxon>
        <taxon>Parasitiformes</taxon>
        <taxon>Ixodida</taxon>
        <taxon>Ixodoidea</taxon>
        <taxon>Ixodidae</taxon>
        <taxon>Haemaphysalinae</taxon>
        <taxon>Haemaphysalis</taxon>
    </lineage>
</organism>
<evidence type="ECO:0000259" key="1">
    <source>
        <dbReference type="PROSITE" id="PS51034"/>
    </source>
</evidence>
<keyword evidence="3" id="KW-1185">Reference proteome</keyword>
<sequence>MLKCVSHVFENKREPIRACAVVLTCEPERFLVRINFTQPFRGVVHAGDKRDNCRIRGDGSRRYTLPVPLNDCSTTHNVSLSSLH</sequence>
<dbReference type="Proteomes" id="UP000821853">
    <property type="component" value="Chromosome 1"/>
</dbReference>
<evidence type="ECO:0000313" key="3">
    <source>
        <dbReference type="Proteomes" id="UP000821853"/>
    </source>
</evidence>
<feature type="domain" description="ZP" evidence="1">
    <location>
        <begin position="24"/>
        <end position="84"/>
    </location>
</feature>
<dbReference type="OrthoDB" id="10070678at2759"/>
<accession>A0A9J6FBY7</accession>
<dbReference type="AlphaFoldDB" id="A0A9J6FBY7"/>